<feature type="transmembrane region" description="Helical" evidence="9">
    <location>
        <begin position="129"/>
        <end position="152"/>
    </location>
</feature>
<dbReference type="Pfam" id="PF04290">
    <property type="entry name" value="DctQ"/>
    <property type="match status" value="1"/>
</dbReference>
<evidence type="ECO:0000256" key="7">
    <source>
        <dbReference type="ARBA" id="ARBA00023136"/>
    </source>
</evidence>
<sequence length="166" mass="17906">MYRYLEAGSKYLAAATAALGAACALIMTLALLAGVFCRYVLNSSLSWSDEVALLAFSWTVFLFASVLTREFGHVRVSIVVDALPGLLKHALERGSVLLILLFGGLMFWAGWQFTAFTAHQVSPALRYPLWLQGAAVPACGALMVFHALVLLFRPGPLDEQGGAVDE</sequence>
<organism evidence="11 12">
    <name type="scientific">Alcanivorax xiamenensis</name>
    <dbReference type="NCBI Taxonomy" id="1177156"/>
    <lineage>
        <taxon>Bacteria</taxon>
        <taxon>Pseudomonadati</taxon>
        <taxon>Pseudomonadota</taxon>
        <taxon>Gammaproteobacteria</taxon>
        <taxon>Oceanospirillales</taxon>
        <taxon>Alcanivoracaceae</taxon>
        <taxon>Alcanivorax</taxon>
    </lineage>
</organism>
<dbReference type="RefSeq" id="WP_133490048.1">
    <property type="nucleotide sequence ID" value="NZ_AQPF01000015.1"/>
</dbReference>
<proteinExistence type="inferred from homology"/>
<comment type="function">
    <text evidence="9">Part of the tripartite ATP-independent periplasmic (TRAP) transport system.</text>
</comment>
<comment type="similarity">
    <text evidence="8 9">Belongs to the TRAP transporter small permease family.</text>
</comment>
<dbReference type="EMBL" id="AQPF01000015">
    <property type="protein sequence ID" value="KAF0805540.1"/>
    <property type="molecule type" value="Genomic_DNA"/>
</dbReference>
<comment type="caution">
    <text evidence="11">The sequence shown here is derived from an EMBL/GenBank/DDBJ whole genome shotgun (WGS) entry which is preliminary data.</text>
</comment>
<dbReference type="PANTHER" id="PTHR35011:SF11">
    <property type="entry name" value="TRAP TRANSPORTER SMALL PERMEASE PROTEIN"/>
    <property type="match status" value="1"/>
</dbReference>
<evidence type="ECO:0000313" key="12">
    <source>
        <dbReference type="Proteomes" id="UP000771797"/>
    </source>
</evidence>
<feature type="domain" description="Tripartite ATP-independent periplasmic transporters DctQ component" evidence="10">
    <location>
        <begin position="27"/>
        <end position="153"/>
    </location>
</feature>
<feature type="transmembrane region" description="Helical" evidence="9">
    <location>
        <begin position="90"/>
        <end position="109"/>
    </location>
</feature>
<dbReference type="InterPro" id="IPR007387">
    <property type="entry name" value="TRAP_DctQ"/>
</dbReference>
<evidence type="ECO:0000256" key="4">
    <source>
        <dbReference type="ARBA" id="ARBA00022519"/>
    </source>
</evidence>
<evidence type="ECO:0000313" key="11">
    <source>
        <dbReference type="EMBL" id="KAF0805540.1"/>
    </source>
</evidence>
<keyword evidence="3" id="KW-1003">Cell membrane</keyword>
<evidence type="ECO:0000256" key="3">
    <source>
        <dbReference type="ARBA" id="ARBA00022475"/>
    </source>
</evidence>
<evidence type="ECO:0000256" key="5">
    <source>
        <dbReference type="ARBA" id="ARBA00022692"/>
    </source>
</evidence>
<keyword evidence="12" id="KW-1185">Reference proteome</keyword>
<evidence type="ECO:0000256" key="8">
    <source>
        <dbReference type="ARBA" id="ARBA00038436"/>
    </source>
</evidence>
<evidence type="ECO:0000256" key="1">
    <source>
        <dbReference type="ARBA" id="ARBA00004429"/>
    </source>
</evidence>
<comment type="subcellular location">
    <subcellularLocation>
        <location evidence="1 9">Cell inner membrane</location>
        <topology evidence="1 9">Multi-pass membrane protein</topology>
    </subcellularLocation>
</comment>
<keyword evidence="6 9" id="KW-1133">Transmembrane helix</keyword>
<comment type="subunit">
    <text evidence="9">The complex comprises the extracytoplasmic solute receptor protein and the two transmembrane proteins.</text>
</comment>
<accession>A0ABQ6Y8P6</accession>
<evidence type="ECO:0000256" key="6">
    <source>
        <dbReference type="ARBA" id="ARBA00022989"/>
    </source>
</evidence>
<feature type="transmembrane region" description="Helical" evidence="9">
    <location>
        <begin position="51"/>
        <end position="69"/>
    </location>
</feature>
<dbReference type="InterPro" id="IPR055348">
    <property type="entry name" value="DctQ"/>
</dbReference>
<reference evidence="11 12" key="1">
    <citation type="submission" date="2012-09" db="EMBL/GenBank/DDBJ databases">
        <title>Genome Sequence of alkane-degrading Bacterium Alcanivorax sp. 6-D-6.</title>
        <authorList>
            <person name="Lai Q."/>
            <person name="Shao Z."/>
        </authorList>
    </citation>
    <scope>NUCLEOTIDE SEQUENCE [LARGE SCALE GENOMIC DNA]</scope>
    <source>
        <strain evidence="11 12">6-D-6</strain>
    </source>
</reference>
<keyword evidence="5 9" id="KW-0812">Transmembrane</keyword>
<dbReference type="Proteomes" id="UP000771797">
    <property type="component" value="Unassembled WGS sequence"/>
</dbReference>
<evidence type="ECO:0000256" key="9">
    <source>
        <dbReference type="RuleBase" id="RU369079"/>
    </source>
</evidence>
<evidence type="ECO:0000259" key="10">
    <source>
        <dbReference type="Pfam" id="PF04290"/>
    </source>
</evidence>
<protein>
    <recommendedName>
        <fullName evidence="9">TRAP transporter small permease protein</fullName>
    </recommendedName>
</protein>
<dbReference type="PANTHER" id="PTHR35011">
    <property type="entry name" value="2,3-DIKETO-L-GULONATE TRAP TRANSPORTER SMALL PERMEASE PROTEIN YIAM"/>
    <property type="match status" value="1"/>
</dbReference>
<gene>
    <name evidence="11" type="ORF">A6D6_02181</name>
</gene>
<dbReference type="PROSITE" id="PS51257">
    <property type="entry name" value="PROKAR_LIPOPROTEIN"/>
    <property type="match status" value="1"/>
</dbReference>
<keyword evidence="2 9" id="KW-0813">Transport</keyword>
<keyword evidence="4 9" id="KW-0997">Cell inner membrane</keyword>
<feature type="transmembrane region" description="Helical" evidence="9">
    <location>
        <begin position="12"/>
        <end position="36"/>
    </location>
</feature>
<evidence type="ECO:0000256" key="2">
    <source>
        <dbReference type="ARBA" id="ARBA00022448"/>
    </source>
</evidence>
<name>A0ABQ6Y8P6_9GAMM</name>
<keyword evidence="7 9" id="KW-0472">Membrane</keyword>